<protein>
    <submittedName>
        <fullName evidence="1">Uncharacterized protein</fullName>
    </submittedName>
</protein>
<sequence>MLKLPHFPCHLPLVSFSLKPRFLNPAVAIVHQSHFSLLRLIHS</sequence>
<organism evidence="1">
    <name type="scientific">Anguilla anguilla</name>
    <name type="common">European freshwater eel</name>
    <name type="synonym">Muraena anguilla</name>
    <dbReference type="NCBI Taxonomy" id="7936"/>
    <lineage>
        <taxon>Eukaryota</taxon>
        <taxon>Metazoa</taxon>
        <taxon>Chordata</taxon>
        <taxon>Craniata</taxon>
        <taxon>Vertebrata</taxon>
        <taxon>Euteleostomi</taxon>
        <taxon>Actinopterygii</taxon>
        <taxon>Neopterygii</taxon>
        <taxon>Teleostei</taxon>
        <taxon>Anguilliformes</taxon>
        <taxon>Anguillidae</taxon>
        <taxon>Anguilla</taxon>
    </lineage>
</organism>
<reference evidence="1" key="1">
    <citation type="submission" date="2014-11" db="EMBL/GenBank/DDBJ databases">
        <authorList>
            <person name="Amaro Gonzalez C."/>
        </authorList>
    </citation>
    <scope>NUCLEOTIDE SEQUENCE</scope>
</reference>
<reference evidence="1" key="2">
    <citation type="journal article" date="2015" name="Fish Shellfish Immunol.">
        <title>Early steps in the European eel (Anguilla anguilla)-Vibrio vulnificus interaction in the gills: Role of the RtxA13 toxin.</title>
        <authorList>
            <person name="Callol A."/>
            <person name="Pajuelo D."/>
            <person name="Ebbesson L."/>
            <person name="Teles M."/>
            <person name="MacKenzie S."/>
            <person name="Amaro C."/>
        </authorList>
    </citation>
    <scope>NUCLEOTIDE SEQUENCE</scope>
</reference>
<proteinExistence type="predicted"/>
<dbReference type="EMBL" id="GBXM01079920">
    <property type="protein sequence ID" value="JAH28657.1"/>
    <property type="molecule type" value="Transcribed_RNA"/>
</dbReference>
<name>A0A0E9RIL7_ANGAN</name>
<accession>A0A0E9RIL7</accession>
<dbReference type="AlphaFoldDB" id="A0A0E9RIL7"/>
<evidence type="ECO:0000313" key="1">
    <source>
        <dbReference type="EMBL" id="JAH28657.1"/>
    </source>
</evidence>